<feature type="region of interest" description="Disordered" evidence="1">
    <location>
        <begin position="205"/>
        <end position="237"/>
    </location>
</feature>
<comment type="caution">
    <text evidence="2">The sequence shown here is derived from an EMBL/GenBank/DDBJ whole genome shotgun (WGS) entry which is preliminary data.</text>
</comment>
<reference evidence="2 3" key="1">
    <citation type="journal article" date="2018" name="Cell">
        <title>The Chara Genome: Secondary Complexity and Implications for Plant Terrestrialization.</title>
        <authorList>
            <person name="Nishiyama T."/>
            <person name="Sakayama H."/>
            <person name="Vries J.D."/>
            <person name="Buschmann H."/>
            <person name="Saint-Marcoux D."/>
            <person name="Ullrich K.K."/>
            <person name="Haas F.B."/>
            <person name="Vanderstraeten L."/>
            <person name="Becker D."/>
            <person name="Lang D."/>
            <person name="Vosolsobe S."/>
            <person name="Rombauts S."/>
            <person name="Wilhelmsson P.K.I."/>
            <person name="Janitza P."/>
            <person name="Kern R."/>
            <person name="Heyl A."/>
            <person name="Rumpler F."/>
            <person name="Villalobos L.I.A.C."/>
            <person name="Clay J.M."/>
            <person name="Skokan R."/>
            <person name="Toyoda A."/>
            <person name="Suzuki Y."/>
            <person name="Kagoshima H."/>
            <person name="Schijlen E."/>
            <person name="Tajeshwar N."/>
            <person name="Catarino B."/>
            <person name="Hetherington A.J."/>
            <person name="Saltykova A."/>
            <person name="Bonnot C."/>
            <person name="Breuninger H."/>
            <person name="Symeonidi A."/>
            <person name="Radhakrishnan G.V."/>
            <person name="Van Nieuwerburgh F."/>
            <person name="Deforce D."/>
            <person name="Chang C."/>
            <person name="Karol K.G."/>
            <person name="Hedrich R."/>
            <person name="Ulvskov P."/>
            <person name="Glockner G."/>
            <person name="Delwiche C.F."/>
            <person name="Petrasek J."/>
            <person name="Van de Peer Y."/>
            <person name="Friml J."/>
            <person name="Beilby M."/>
            <person name="Dolan L."/>
            <person name="Kohara Y."/>
            <person name="Sugano S."/>
            <person name="Fujiyama A."/>
            <person name="Delaux P.-M."/>
            <person name="Quint M."/>
            <person name="TheiBen G."/>
            <person name="Hagemann M."/>
            <person name="Harholt J."/>
            <person name="Dunand C."/>
            <person name="Zachgo S."/>
            <person name="Langdale J."/>
            <person name="Maumus F."/>
            <person name="Straeten D.V.D."/>
            <person name="Gould S.B."/>
            <person name="Rensing S.A."/>
        </authorList>
    </citation>
    <scope>NUCLEOTIDE SEQUENCE [LARGE SCALE GENOMIC DNA]</scope>
    <source>
        <strain evidence="2 3">S276</strain>
    </source>
</reference>
<accession>A0A388K2X2</accession>
<keyword evidence="3" id="KW-1185">Reference proteome</keyword>
<evidence type="ECO:0000313" key="2">
    <source>
        <dbReference type="EMBL" id="GBG64400.1"/>
    </source>
</evidence>
<protein>
    <submittedName>
        <fullName evidence="2">Uncharacterized protein</fullName>
    </submittedName>
</protein>
<dbReference type="Gramene" id="GBG64400">
    <property type="protein sequence ID" value="GBG64400"/>
    <property type="gene ID" value="CBR_g44284"/>
</dbReference>
<name>A0A388K2X2_CHABU</name>
<dbReference type="Proteomes" id="UP000265515">
    <property type="component" value="Unassembled WGS sequence"/>
</dbReference>
<proteinExistence type="predicted"/>
<gene>
    <name evidence="2" type="ORF">CBR_g44284</name>
</gene>
<sequence>MSLASEVPVRQAVMDQKPGETDKAYQFRMLLLITEAKQRLNAVAAATKKKAEDTEKARLLAIEQQCHQNEAAAKAADEERIQQRKKIFSGERSLLTMAANWRAEAENGKMEESENKTALLLSHLTDLLATCITQQDDIHSLDDALSQAHSRLHELEQRPITAPDASFSNTSDRLEALEIDVGSLKGGVQLQQTATQQLEQQICTAANHSSSEPRETTPKFDGQESGDFPRLDEDGPDSMVSQVRAQVATPPLRQTQAPRVLLLPVGGRVPSMVGQSFVQVRSGGCRLAHQDQLG</sequence>
<dbReference type="AlphaFoldDB" id="A0A388K2X2"/>
<evidence type="ECO:0000256" key="1">
    <source>
        <dbReference type="SAM" id="MobiDB-lite"/>
    </source>
</evidence>
<feature type="compositionally biased region" description="Basic and acidic residues" evidence="1">
    <location>
        <begin position="211"/>
        <end position="233"/>
    </location>
</feature>
<evidence type="ECO:0000313" key="3">
    <source>
        <dbReference type="Proteomes" id="UP000265515"/>
    </source>
</evidence>
<dbReference type="EMBL" id="BFEA01000050">
    <property type="protein sequence ID" value="GBG64400.1"/>
    <property type="molecule type" value="Genomic_DNA"/>
</dbReference>
<organism evidence="2 3">
    <name type="scientific">Chara braunii</name>
    <name type="common">Braun's stonewort</name>
    <dbReference type="NCBI Taxonomy" id="69332"/>
    <lineage>
        <taxon>Eukaryota</taxon>
        <taxon>Viridiplantae</taxon>
        <taxon>Streptophyta</taxon>
        <taxon>Charophyceae</taxon>
        <taxon>Charales</taxon>
        <taxon>Characeae</taxon>
        <taxon>Chara</taxon>
    </lineage>
</organism>